<comment type="caution">
    <text evidence="5">The sequence shown here is derived from an EMBL/GenBank/DDBJ whole genome shotgun (WGS) entry which is preliminary data.</text>
</comment>
<feature type="domain" description="Cyclin N-terminal" evidence="3">
    <location>
        <begin position="55"/>
        <end position="183"/>
    </location>
</feature>
<dbReference type="EMBL" id="JABMIG020000004">
    <property type="protein sequence ID" value="KAL3805034.1"/>
    <property type="molecule type" value="Genomic_DNA"/>
</dbReference>
<dbReference type="FunFam" id="1.10.472.10:FF:000392">
    <property type="entry name" value="Uncharacterized protein"/>
    <property type="match status" value="1"/>
</dbReference>
<feature type="domain" description="Cyclin C-terminal" evidence="4">
    <location>
        <begin position="186"/>
        <end position="267"/>
    </location>
</feature>
<evidence type="ECO:0000259" key="3">
    <source>
        <dbReference type="Pfam" id="PF00134"/>
    </source>
</evidence>
<proteinExistence type="predicted"/>
<evidence type="ECO:0008006" key="7">
    <source>
        <dbReference type="Google" id="ProtNLM"/>
    </source>
</evidence>
<keyword evidence="1" id="KW-0195">Cyclin</keyword>
<name>A0ABD3QYA8_9STRA</name>
<keyword evidence="6" id="KW-1185">Reference proteome</keyword>
<dbReference type="PANTHER" id="PTHR10177">
    <property type="entry name" value="CYCLINS"/>
    <property type="match status" value="1"/>
</dbReference>
<evidence type="ECO:0000256" key="1">
    <source>
        <dbReference type="ARBA" id="ARBA00023127"/>
    </source>
</evidence>
<dbReference type="InterPro" id="IPR039361">
    <property type="entry name" value="Cyclin"/>
</dbReference>
<dbReference type="SUPFAM" id="SSF47954">
    <property type="entry name" value="Cyclin-like"/>
    <property type="match status" value="2"/>
</dbReference>
<dbReference type="Gene3D" id="1.10.472.10">
    <property type="entry name" value="Cyclin-like"/>
    <property type="match status" value="2"/>
</dbReference>
<evidence type="ECO:0000313" key="6">
    <source>
        <dbReference type="Proteomes" id="UP001516023"/>
    </source>
</evidence>
<dbReference type="AlphaFoldDB" id="A0ABD3QYA8"/>
<gene>
    <name evidence="5" type="ORF">HJC23_003262</name>
</gene>
<dbReference type="InterPro" id="IPR036915">
    <property type="entry name" value="Cyclin-like_sf"/>
</dbReference>
<dbReference type="Pfam" id="PF00134">
    <property type="entry name" value="Cyclin_N"/>
    <property type="match status" value="1"/>
</dbReference>
<feature type="region of interest" description="Disordered" evidence="2">
    <location>
        <begin position="31"/>
        <end position="50"/>
    </location>
</feature>
<evidence type="ECO:0000256" key="2">
    <source>
        <dbReference type="SAM" id="MobiDB-lite"/>
    </source>
</evidence>
<protein>
    <recommendedName>
        <fullName evidence="7">Cyclin N-terminal domain-containing protein</fullName>
    </recommendedName>
</protein>
<dbReference type="Proteomes" id="UP001516023">
    <property type="component" value="Unassembled WGS sequence"/>
</dbReference>
<accession>A0ABD3QYA8</accession>
<evidence type="ECO:0000259" key="4">
    <source>
        <dbReference type="Pfam" id="PF02984"/>
    </source>
</evidence>
<evidence type="ECO:0000313" key="5">
    <source>
        <dbReference type="EMBL" id="KAL3805034.1"/>
    </source>
</evidence>
<sequence length="365" mass="41017">MGWENIEELSSETLREELFALLSKEKEYAPITSTSTAGNPQDVDERPSVDVDPLDETRLAICQWNYECVDYFMLDREVVYMSMNFFDRYVAAQTATVQRLRDSNGTPRSAAPPLSSMVSHLIALTSLQLACKLHGQVECPSSGPQRRVKLRMEDFCHMSRGTYCVAMLEDMELSLLTNLQWKLHPPTPLDFLMRYIKILSTSLDQAIEDNGQDDVEVHKAANLESGWSVFEVARYQTELAVYNRDLCQKFPPSTIALAATLNAMNSVVVSTRRTVVSSRARSQFLHQMHSLGGADLQEADDIVEARTLLKKLCSKTIILPGKSEEETSSESTEYELPDIQSFEYDVKDDTGKTTFSPVSVVAKLS</sequence>
<reference evidence="5 6" key="1">
    <citation type="journal article" date="2020" name="G3 (Bethesda)">
        <title>Improved Reference Genome for Cyclotella cryptica CCMP332, a Model for Cell Wall Morphogenesis, Salinity Adaptation, and Lipid Production in Diatoms (Bacillariophyta).</title>
        <authorList>
            <person name="Roberts W.R."/>
            <person name="Downey K.M."/>
            <person name="Ruck E.C."/>
            <person name="Traller J.C."/>
            <person name="Alverson A.J."/>
        </authorList>
    </citation>
    <scope>NUCLEOTIDE SEQUENCE [LARGE SCALE GENOMIC DNA]</scope>
    <source>
        <strain evidence="5 6">CCMP332</strain>
    </source>
</reference>
<dbReference type="Pfam" id="PF02984">
    <property type="entry name" value="Cyclin_C"/>
    <property type="match status" value="1"/>
</dbReference>
<organism evidence="5 6">
    <name type="scientific">Cyclotella cryptica</name>
    <dbReference type="NCBI Taxonomy" id="29204"/>
    <lineage>
        <taxon>Eukaryota</taxon>
        <taxon>Sar</taxon>
        <taxon>Stramenopiles</taxon>
        <taxon>Ochrophyta</taxon>
        <taxon>Bacillariophyta</taxon>
        <taxon>Coscinodiscophyceae</taxon>
        <taxon>Thalassiosirophycidae</taxon>
        <taxon>Stephanodiscales</taxon>
        <taxon>Stephanodiscaceae</taxon>
        <taxon>Cyclotella</taxon>
    </lineage>
</organism>
<dbReference type="InterPro" id="IPR004367">
    <property type="entry name" value="Cyclin_C-dom"/>
</dbReference>
<dbReference type="InterPro" id="IPR006671">
    <property type="entry name" value="Cyclin_N"/>
</dbReference>